<dbReference type="EMBL" id="CP021355">
    <property type="protein sequence ID" value="AWK76229.1"/>
    <property type="molecule type" value="Genomic_DNA"/>
</dbReference>
<evidence type="ECO:0000256" key="3">
    <source>
        <dbReference type="ARBA" id="ARBA00023125"/>
    </source>
</evidence>
<protein>
    <recommendedName>
        <fullName evidence="6">HTH lysR-type domain-containing protein</fullName>
    </recommendedName>
</protein>
<feature type="domain" description="HTH lysR-type" evidence="6">
    <location>
        <begin position="1"/>
        <end position="58"/>
    </location>
</feature>
<name>A0A2S2C5V3_9NOCA</name>
<organism evidence="7 8">
    <name type="scientific">Rhodococcus oxybenzonivorans</name>
    <dbReference type="NCBI Taxonomy" id="1990687"/>
    <lineage>
        <taxon>Bacteria</taxon>
        <taxon>Bacillati</taxon>
        <taxon>Actinomycetota</taxon>
        <taxon>Actinomycetes</taxon>
        <taxon>Mycobacteriales</taxon>
        <taxon>Nocardiaceae</taxon>
        <taxon>Rhodococcus</taxon>
    </lineage>
</organism>
<evidence type="ECO:0000256" key="2">
    <source>
        <dbReference type="ARBA" id="ARBA00023015"/>
    </source>
</evidence>
<dbReference type="InterPro" id="IPR005119">
    <property type="entry name" value="LysR_subst-bd"/>
</dbReference>
<evidence type="ECO:0000313" key="7">
    <source>
        <dbReference type="EMBL" id="AWK76229.1"/>
    </source>
</evidence>
<gene>
    <name evidence="7" type="ORF">CBI38_32610</name>
</gene>
<dbReference type="SUPFAM" id="SSF53850">
    <property type="entry name" value="Periplasmic binding protein-like II"/>
    <property type="match status" value="1"/>
</dbReference>
<dbReference type="InterPro" id="IPR000847">
    <property type="entry name" value="LysR_HTH_N"/>
</dbReference>
<dbReference type="AlphaFoldDB" id="A0A2S2C5V3"/>
<keyword evidence="3" id="KW-0238">DNA-binding</keyword>
<evidence type="ECO:0000313" key="8">
    <source>
        <dbReference type="Proteomes" id="UP000245711"/>
    </source>
</evidence>
<dbReference type="FunFam" id="1.10.10.10:FF:000001">
    <property type="entry name" value="LysR family transcriptional regulator"/>
    <property type="match status" value="1"/>
</dbReference>
<keyword evidence="4" id="KW-0010">Activator</keyword>
<evidence type="ECO:0000256" key="5">
    <source>
        <dbReference type="ARBA" id="ARBA00023163"/>
    </source>
</evidence>
<keyword evidence="8" id="KW-1185">Reference proteome</keyword>
<evidence type="ECO:0000259" key="6">
    <source>
        <dbReference type="PROSITE" id="PS50931"/>
    </source>
</evidence>
<dbReference type="PANTHER" id="PTHR30346">
    <property type="entry name" value="TRANSCRIPTIONAL DUAL REGULATOR HCAR-RELATED"/>
    <property type="match status" value="1"/>
</dbReference>
<keyword evidence="5" id="KW-0804">Transcription</keyword>
<dbReference type="Gene3D" id="3.40.190.290">
    <property type="match status" value="1"/>
</dbReference>
<reference evidence="7 8" key="1">
    <citation type="submission" date="2017-05" db="EMBL/GenBank/DDBJ databases">
        <title>Isolation of Rhodococcus sp. S2-17 biodegrading of BP-3.</title>
        <authorList>
            <person name="Lee Y."/>
            <person name="Kim K.H."/>
            <person name="Chun B.H."/>
            <person name="Jung H.S."/>
            <person name="Jeon C.O."/>
        </authorList>
    </citation>
    <scope>NUCLEOTIDE SEQUENCE [LARGE SCALE GENOMIC DNA]</scope>
    <source>
        <strain evidence="7 8">S2-17</strain>
        <plasmid evidence="8">prb98</plasmid>
    </source>
</reference>
<dbReference type="GO" id="GO:0032993">
    <property type="term" value="C:protein-DNA complex"/>
    <property type="evidence" value="ECO:0007669"/>
    <property type="project" value="TreeGrafter"/>
</dbReference>
<dbReference type="CDD" id="cd05466">
    <property type="entry name" value="PBP2_LTTR_substrate"/>
    <property type="match status" value="1"/>
</dbReference>
<dbReference type="InterPro" id="IPR036388">
    <property type="entry name" value="WH-like_DNA-bd_sf"/>
</dbReference>
<geneLocation type="plasmid" evidence="8">
    <name>prb98</name>
</geneLocation>
<dbReference type="Pfam" id="PF03466">
    <property type="entry name" value="LysR_substrate"/>
    <property type="match status" value="1"/>
</dbReference>
<proteinExistence type="inferred from homology"/>
<dbReference type="OrthoDB" id="3176554at2"/>
<evidence type="ECO:0000256" key="4">
    <source>
        <dbReference type="ARBA" id="ARBA00023159"/>
    </source>
</evidence>
<sequence length="308" mass="33567">MDLRALRYFIFIAEEGSVHAGARRAMVAQPALTVALKKLEREIGTALFERSHRGVTLTAAGSNLLPHARYLLKYAEDARTEVQLSSGEAVLTFTVGCLLGRVSAAELTGPILDTFQRLNPGVHVRVRELNFADQFDSVLEGIVDVALVRSPFEHPDLAFKSLFSDPTVLVTSPDHPLAREPEVPIQVVMDEPVLEVVRAPRVWRNFWNLSELGNGENRLVPTNAVCLVDYTLDVLRHSTVNLMGESGWRLGGLGEPTACAIRVVDAPRNVAGIGYLRGNDDPLVESFIATATAVAEQLISLVPNATLS</sequence>
<dbReference type="PANTHER" id="PTHR30346:SF0">
    <property type="entry name" value="HCA OPERON TRANSCRIPTIONAL ACTIVATOR HCAR"/>
    <property type="match status" value="1"/>
</dbReference>
<dbReference type="Proteomes" id="UP000245711">
    <property type="component" value="Plasmid pRB98"/>
</dbReference>
<dbReference type="RefSeq" id="WP_109335697.1">
    <property type="nucleotide sequence ID" value="NZ_CP021355.1"/>
</dbReference>
<keyword evidence="7" id="KW-0614">Plasmid</keyword>
<keyword evidence="2" id="KW-0805">Transcription regulation</keyword>
<comment type="similarity">
    <text evidence="1">Belongs to the LysR transcriptional regulatory family.</text>
</comment>
<dbReference type="Pfam" id="PF00126">
    <property type="entry name" value="HTH_1"/>
    <property type="match status" value="1"/>
</dbReference>
<dbReference type="PROSITE" id="PS50931">
    <property type="entry name" value="HTH_LYSR"/>
    <property type="match status" value="1"/>
</dbReference>
<dbReference type="KEGG" id="roz:CBI38_32610"/>
<dbReference type="Gene3D" id="1.10.10.10">
    <property type="entry name" value="Winged helix-like DNA-binding domain superfamily/Winged helix DNA-binding domain"/>
    <property type="match status" value="1"/>
</dbReference>
<accession>A0A2S2C5V3</accession>
<dbReference type="GO" id="GO:0003677">
    <property type="term" value="F:DNA binding"/>
    <property type="evidence" value="ECO:0007669"/>
    <property type="project" value="UniProtKB-KW"/>
</dbReference>
<evidence type="ECO:0000256" key="1">
    <source>
        <dbReference type="ARBA" id="ARBA00009437"/>
    </source>
</evidence>
<dbReference type="InterPro" id="IPR036390">
    <property type="entry name" value="WH_DNA-bd_sf"/>
</dbReference>
<dbReference type="GO" id="GO:0003700">
    <property type="term" value="F:DNA-binding transcription factor activity"/>
    <property type="evidence" value="ECO:0007669"/>
    <property type="project" value="InterPro"/>
</dbReference>
<dbReference type="SUPFAM" id="SSF46785">
    <property type="entry name" value="Winged helix' DNA-binding domain"/>
    <property type="match status" value="1"/>
</dbReference>